<proteinExistence type="predicted"/>
<dbReference type="EMBL" id="MSSM01000021">
    <property type="protein sequence ID" value="RXT22636.1"/>
    <property type="molecule type" value="Genomic_DNA"/>
</dbReference>
<name>A0A4Q1TUU0_9LACO</name>
<evidence type="ECO:0000313" key="3">
    <source>
        <dbReference type="Proteomes" id="UP000290475"/>
    </source>
</evidence>
<evidence type="ECO:0000256" key="1">
    <source>
        <dbReference type="SAM" id="MobiDB-lite"/>
    </source>
</evidence>
<dbReference type="NCBIfam" id="NF040517">
    <property type="entry name" value="Lacto_Palin_RP2"/>
    <property type="match status" value="1"/>
</dbReference>
<organism evidence="2 3">
    <name type="scientific">Lacticaseibacillus chiayiensis</name>
    <dbReference type="NCBI Taxonomy" id="2100821"/>
    <lineage>
        <taxon>Bacteria</taxon>
        <taxon>Bacillati</taxon>
        <taxon>Bacillota</taxon>
        <taxon>Bacilli</taxon>
        <taxon>Lactobacillales</taxon>
        <taxon>Lactobacillaceae</taxon>
        <taxon>Lacticaseibacillus</taxon>
    </lineage>
</organism>
<evidence type="ECO:0000313" key="2">
    <source>
        <dbReference type="EMBL" id="RXT22636.1"/>
    </source>
</evidence>
<reference evidence="2 3" key="1">
    <citation type="submission" date="2017-01" db="EMBL/GenBank/DDBJ databases">
        <title>Lactobacillus chiayiensis sp. nov., a lactic acid bacterium isolated from compost.</title>
        <authorList>
            <person name="Huang C.-H."/>
        </authorList>
    </citation>
    <scope>NUCLEOTIDE SEQUENCE [LARGE SCALE GENOMIC DNA]</scope>
    <source>
        <strain evidence="3">chh01</strain>
    </source>
</reference>
<feature type="region of interest" description="Disordered" evidence="1">
    <location>
        <begin position="1"/>
        <end position="25"/>
    </location>
</feature>
<sequence>MTLADTALKTRSQSQKSPYKNLKPKWPKTSHLGLRPFTLRFLSAPVRALLSESRLTAPTAMLYLLGKLNR</sequence>
<dbReference type="AntiFam" id="ANF00267">
    <property type="entry name" value="DNA repeat translations related to WP_015765070.1"/>
</dbReference>
<protein>
    <submittedName>
        <fullName evidence="2">Uncharacterized protein</fullName>
    </submittedName>
</protein>
<dbReference type="Proteomes" id="UP000290475">
    <property type="component" value="Unassembled WGS sequence"/>
</dbReference>
<feature type="compositionally biased region" description="Polar residues" evidence="1">
    <location>
        <begin position="9"/>
        <end position="18"/>
    </location>
</feature>
<gene>
    <name evidence="2" type="ORF">BVJ53_08855</name>
</gene>
<comment type="caution">
    <text evidence="2">The sequence shown here is derived from an EMBL/GenBank/DDBJ whole genome shotgun (WGS) entry which is preliminary data.</text>
</comment>
<accession>A0A4Q1TUU0</accession>
<dbReference type="AlphaFoldDB" id="A0A4Q1TUU0"/>